<evidence type="ECO:0000256" key="2">
    <source>
        <dbReference type="SAM" id="Phobius"/>
    </source>
</evidence>
<dbReference type="RefSeq" id="WP_306065617.1">
    <property type="nucleotide sequence ID" value="NZ_JAROCA020000001.1"/>
</dbReference>
<comment type="caution">
    <text evidence="3">The sequence shown here is derived from an EMBL/GenBank/DDBJ whole genome shotgun (WGS) entry which is preliminary data.</text>
</comment>
<feature type="transmembrane region" description="Helical" evidence="2">
    <location>
        <begin position="134"/>
        <end position="153"/>
    </location>
</feature>
<feature type="transmembrane region" description="Helical" evidence="2">
    <location>
        <begin position="173"/>
        <end position="200"/>
    </location>
</feature>
<dbReference type="Proteomes" id="UP001228376">
    <property type="component" value="Unassembled WGS sequence"/>
</dbReference>
<keyword evidence="2" id="KW-0472">Membrane</keyword>
<gene>
    <name evidence="3" type="ORF">P5G51_003555</name>
</gene>
<feature type="region of interest" description="Disordered" evidence="1">
    <location>
        <begin position="17"/>
        <end position="97"/>
    </location>
</feature>
<dbReference type="InterPro" id="IPR036259">
    <property type="entry name" value="MFS_trans_sf"/>
</dbReference>
<organism evidence="3 4">
    <name type="scientific">Tigheibacillus jepli</name>
    <dbReference type="NCBI Taxonomy" id="3035914"/>
    <lineage>
        <taxon>Bacteria</taxon>
        <taxon>Bacillati</taxon>
        <taxon>Bacillota</taxon>
        <taxon>Bacilli</taxon>
        <taxon>Bacillales</taxon>
        <taxon>Bacillaceae</taxon>
        <taxon>Tigheibacillus</taxon>
    </lineage>
</organism>
<reference evidence="3 4" key="1">
    <citation type="submission" date="2023-10" db="EMBL/GenBank/DDBJ databases">
        <title>179-bfca-hs.</title>
        <authorList>
            <person name="Miliotis G."/>
            <person name="Sengupta P."/>
            <person name="Hameed A."/>
            <person name="Chuvochina M."/>
            <person name="Mcdonagh F."/>
            <person name="Simpson A.C."/>
            <person name="Singh N.K."/>
            <person name="Rekha P.D."/>
            <person name="Raman K."/>
            <person name="Hugenholtz P."/>
            <person name="Venkateswaran K."/>
        </authorList>
    </citation>
    <scope>NUCLEOTIDE SEQUENCE [LARGE SCALE GENOMIC DNA]</scope>
    <source>
        <strain evidence="3 4">179-BFC-A-HS</strain>
    </source>
</reference>
<evidence type="ECO:0000313" key="4">
    <source>
        <dbReference type="Proteomes" id="UP001228376"/>
    </source>
</evidence>
<dbReference type="EMBL" id="JAROCA020000001">
    <property type="protein sequence ID" value="MDY0404605.1"/>
    <property type="molecule type" value="Genomic_DNA"/>
</dbReference>
<evidence type="ECO:0000256" key="1">
    <source>
        <dbReference type="SAM" id="MobiDB-lite"/>
    </source>
</evidence>
<keyword evidence="2" id="KW-0812">Transmembrane</keyword>
<dbReference type="SUPFAM" id="SSF103473">
    <property type="entry name" value="MFS general substrate transporter"/>
    <property type="match status" value="1"/>
</dbReference>
<feature type="transmembrane region" description="Helical" evidence="2">
    <location>
        <begin position="241"/>
        <end position="263"/>
    </location>
</feature>
<protein>
    <submittedName>
        <fullName evidence="3">Zinc ribbon domain-containing protein</fullName>
    </submittedName>
</protein>
<feature type="transmembrane region" description="Helical" evidence="2">
    <location>
        <begin position="275"/>
        <end position="296"/>
    </location>
</feature>
<keyword evidence="2" id="KW-1133">Transmembrane helix</keyword>
<accession>A0ABU5CGD2</accession>
<proteinExistence type="predicted"/>
<sequence length="312" mass="34754">MKCSNCGYEQNEGKFCGKCGAPMPVADGASHETETTENHEKLLPEKQDTVQHANSRQESDERKEVVSENQTAHLEQQTGQKQPTYEESIASSRTSPDAIEKVKHTSKAFWTYFTHHFKRPSDIFQSGDKQFKNGLISVLLLIVLLSITAYLLMRDLYAATYYPQTWGAPDFDVPSYAAGSVFALMIILTAMVIALILITLKILGVSLNFKTIVSIFGAHTVFINVVACIALLLVLVKANSLGTIFFITAITMLITSMPLYLISNLLTKYAKTFDAYYGYLLYLIFAAIAFAIYFLVVADSIFGNILDSINRY</sequence>
<feature type="compositionally biased region" description="Polar residues" evidence="1">
    <location>
        <begin position="67"/>
        <end position="95"/>
    </location>
</feature>
<evidence type="ECO:0000313" key="3">
    <source>
        <dbReference type="EMBL" id="MDY0404605.1"/>
    </source>
</evidence>
<feature type="transmembrane region" description="Helical" evidence="2">
    <location>
        <begin position="212"/>
        <end position="235"/>
    </location>
</feature>
<feature type="compositionally biased region" description="Basic and acidic residues" evidence="1">
    <location>
        <begin position="29"/>
        <end position="66"/>
    </location>
</feature>
<keyword evidence="4" id="KW-1185">Reference proteome</keyword>
<name>A0ABU5CGD2_9BACI</name>